<proteinExistence type="inferred from homology"/>
<evidence type="ECO:0000313" key="8">
    <source>
        <dbReference type="EMBL" id="MTT76891.1"/>
    </source>
</evidence>
<reference evidence="10 11" key="1">
    <citation type="journal article" date="2019" name="Nat. Med.">
        <title>A library of human gut bacterial isolates paired with longitudinal multiomics data enables mechanistic microbiome research.</title>
        <authorList>
            <person name="Poyet M."/>
            <person name="Groussin M."/>
            <person name="Gibbons S.M."/>
            <person name="Avila-Pacheco J."/>
            <person name="Jiang X."/>
            <person name="Kearney S.M."/>
            <person name="Perrotta A.R."/>
            <person name="Berdy B."/>
            <person name="Zhao S."/>
            <person name="Lieberman T.D."/>
            <person name="Swanson P.K."/>
            <person name="Smith M."/>
            <person name="Roesemann S."/>
            <person name="Alexander J.E."/>
            <person name="Rich S.A."/>
            <person name="Livny J."/>
            <person name="Vlamakis H."/>
            <person name="Clish C."/>
            <person name="Bullock K."/>
            <person name="Deik A."/>
            <person name="Scott J."/>
            <person name="Pierce K.A."/>
            <person name="Xavier R.J."/>
            <person name="Alm E.J."/>
        </authorList>
    </citation>
    <scope>NUCLEOTIDE SEQUENCE [LARGE SCALE GENOMIC DNA]</scope>
    <source>
        <strain evidence="8 11">BIOML-A13</strain>
        <strain evidence="9 10">BIOML-A3</strain>
    </source>
</reference>
<dbReference type="InterPro" id="IPR011010">
    <property type="entry name" value="DNA_brk_join_enz"/>
</dbReference>
<dbReference type="PANTHER" id="PTHR30349:SF64">
    <property type="entry name" value="PROPHAGE INTEGRASE INTD-RELATED"/>
    <property type="match status" value="1"/>
</dbReference>
<dbReference type="PROSITE" id="PS51900">
    <property type="entry name" value="CB"/>
    <property type="match status" value="1"/>
</dbReference>
<comment type="similarity">
    <text evidence="1">Belongs to the 'phage' integrase family.</text>
</comment>
<keyword evidence="10" id="KW-1185">Reference proteome</keyword>
<dbReference type="EMBL" id="WNBW01000015">
    <property type="protein sequence ID" value="MTU04976.1"/>
    <property type="molecule type" value="Genomic_DNA"/>
</dbReference>
<dbReference type="InterPro" id="IPR004107">
    <property type="entry name" value="Integrase_SAM-like_N"/>
</dbReference>
<keyword evidence="3 5" id="KW-0238">DNA-binding</keyword>
<evidence type="ECO:0000256" key="4">
    <source>
        <dbReference type="ARBA" id="ARBA00023172"/>
    </source>
</evidence>
<keyword evidence="4" id="KW-0233">DNA recombination</keyword>
<dbReference type="Gene3D" id="1.10.150.130">
    <property type="match status" value="1"/>
</dbReference>
<dbReference type="AlphaFoldDB" id="A0A7X3BWY8"/>
<name>A0A7X3BWY8_9FIRM</name>
<keyword evidence="2" id="KW-0229">DNA integration</keyword>
<evidence type="ECO:0000259" key="7">
    <source>
        <dbReference type="PROSITE" id="PS51900"/>
    </source>
</evidence>
<dbReference type="CDD" id="cd01189">
    <property type="entry name" value="INT_ICEBs1_C_like"/>
    <property type="match status" value="1"/>
</dbReference>
<dbReference type="Proteomes" id="UP000443070">
    <property type="component" value="Unassembled WGS sequence"/>
</dbReference>
<evidence type="ECO:0000256" key="1">
    <source>
        <dbReference type="ARBA" id="ARBA00008857"/>
    </source>
</evidence>
<evidence type="ECO:0000313" key="10">
    <source>
        <dbReference type="Proteomes" id="UP000443070"/>
    </source>
</evidence>
<protein>
    <submittedName>
        <fullName evidence="8">Tyrosine-type recombinase/integrase</fullName>
    </submittedName>
</protein>
<evidence type="ECO:0000313" key="9">
    <source>
        <dbReference type="EMBL" id="MTU04976.1"/>
    </source>
</evidence>
<dbReference type="InterPro" id="IPR013762">
    <property type="entry name" value="Integrase-like_cat_sf"/>
</dbReference>
<evidence type="ECO:0000256" key="3">
    <source>
        <dbReference type="ARBA" id="ARBA00023125"/>
    </source>
</evidence>
<dbReference type="InterPro" id="IPR044068">
    <property type="entry name" value="CB"/>
</dbReference>
<sequence length="372" mass="42761">MPAYKDEKTGKWYCQFYCKDWTGKNKHIVKRGFDKKKDALDYERKFKNAAKHQDVYFEELIEEYIKKMQHKVRATTLERINTVINTHFLPFFAGLPLSQITPAVINKWQHFMQSEQKNKKGDPLAPSTLLIINSRLGSLFTFACRIYGLKQNPVKGLDGIGSLKARRKMNILTPEQFSLLVDTFHRESEKTLLKTLFWSGCRIGEALALTQQDIILDSNDGRPALRFNKTVVTVNRKLAIHPPKTLISNRVTPIPYFLYQDLITYTNKLYRLKPGDRIFQYVSRNSIGGKVKRRTEKLGMPIIRIHDLRHSYVSLMLSLTKDVAVVAECIGDNIDTTLSTYTHLLPNQKKNAVAMLEDLGTSKVHTVDTVVL</sequence>
<dbReference type="Pfam" id="PF00589">
    <property type="entry name" value="Phage_integrase"/>
    <property type="match status" value="1"/>
</dbReference>
<gene>
    <name evidence="8" type="ORF">GMD11_11580</name>
    <name evidence="9" type="ORF">GMD18_11345</name>
</gene>
<dbReference type="RefSeq" id="WP_149877524.1">
    <property type="nucleotide sequence ID" value="NZ_WNBG01000015.1"/>
</dbReference>
<dbReference type="InterPro" id="IPR002104">
    <property type="entry name" value="Integrase_catalytic"/>
</dbReference>
<evidence type="ECO:0000313" key="11">
    <source>
        <dbReference type="Proteomes" id="UP000484547"/>
    </source>
</evidence>
<dbReference type="InterPro" id="IPR010998">
    <property type="entry name" value="Integrase_recombinase_N"/>
</dbReference>
<dbReference type="Proteomes" id="UP000484547">
    <property type="component" value="Unassembled WGS sequence"/>
</dbReference>
<dbReference type="GO" id="GO:0015074">
    <property type="term" value="P:DNA integration"/>
    <property type="evidence" value="ECO:0007669"/>
    <property type="project" value="UniProtKB-KW"/>
</dbReference>
<dbReference type="PANTHER" id="PTHR30349">
    <property type="entry name" value="PHAGE INTEGRASE-RELATED"/>
    <property type="match status" value="1"/>
</dbReference>
<dbReference type="InterPro" id="IPR028259">
    <property type="entry name" value="AP2-like_int_N"/>
</dbReference>
<dbReference type="SUPFAM" id="SSF56349">
    <property type="entry name" value="DNA breaking-rejoining enzymes"/>
    <property type="match status" value="1"/>
</dbReference>
<dbReference type="GO" id="GO:0006310">
    <property type="term" value="P:DNA recombination"/>
    <property type="evidence" value="ECO:0007669"/>
    <property type="project" value="UniProtKB-KW"/>
</dbReference>
<accession>A0A7X3BWY8</accession>
<dbReference type="EMBL" id="WNBM01000013">
    <property type="protein sequence ID" value="MTT76891.1"/>
    <property type="molecule type" value="Genomic_DNA"/>
</dbReference>
<feature type="domain" description="Core-binding (CB)" evidence="7">
    <location>
        <begin position="55"/>
        <end position="144"/>
    </location>
</feature>
<evidence type="ECO:0000259" key="6">
    <source>
        <dbReference type="PROSITE" id="PS51898"/>
    </source>
</evidence>
<dbReference type="PROSITE" id="PS51898">
    <property type="entry name" value="TYR_RECOMBINASE"/>
    <property type="match status" value="1"/>
</dbReference>
<feature type="domain" description="Tyr recombinase" evidence="6">
    <location>
        <begin position="167"/>
        <end position="354"/>
    </location>
</feature>
<evidence type="ECO:0000256" key="5">
    <source>
        <dbReference type="PROSITE-ProRule" id="PRU01248"/>
    </source>
</evidence>
<organism evidence="8 11">
    <name type="scientific">Phascolarctobacterium faecium</name>
    <dbReference type="NCBI Taxonomy" id="33025"/>
    <lineage>
        <taxon>Bacteria</taxon>
        <taxon>Bacillati</taxon>
        <taxon>Bacillota</taxon>
        <taxon>Negativicutes</taxon>
        <taxon>Acidaminococcales</taxon>
        <taxon>Acidaminococcaceae</taxon>
        <taxon>Phascolarctobacterium</taxon>
    </lineage>
</organism>
<dbReference type="InterPro" id="IPR050090">
    <property type="entry name" value="Tyrosine_recombinase_XerCD"/>
</dbReference>
<dbReference type="OrthoDB" id="9803188at2"/>
<dbReference type="Pfam" id="PF14659">
    <property type="entry name" value="Phage_int_SAM_3"/>
    <property type="match status" value="1"/>
</dbReference>
<dbReference type="GO" id="GO:0003677">
    <property type="term" value="F:DNA binding"/>
    <property type="evidence" value="ECO:0007669"/>
    <property type="project" value="UniProtKB-UniRule"/>
</dbReference>
<dbReference type="Pfam" id="PF14657">
    <property type="entry name" value="Arm-DNA-bind_4"/>
    <property type="match status" value="1"/>
</dbReference>
<comment type="caution">
    <text evidence="8">The sequence shown here is derived from an EMBL/GenBank/DDBJ whole genome shotgun (WGS) entry which is preliminary data.</text>
</comment>
<dbReference type="Gene3D" id="1.10.443.10">
    <property type="entry name" value="Intergrase catalytic core"/>
    <property type="match status" value="1"/>
</dbReference>
<evidence type="ECO:0000256" key="2">
    <source>
        <dbReference type="ARBA" id="ARBA00022908"/>
    </source>
</evidence>